<keyword evidence="1" id="KW-0805">Transcription regulation</keyword>
<dbReference type="NCBIfam" id="NF033788">
    <property type="entry name" value="HTH_metalloreg"/>
    <property type="match status" value="1"/>
</dbReference>
<organism evidence="5 6">
    <name type="scientific">Natronogracilivirga saccharolytica</name>
    <dbReference type="NCBI Taxonomy" id="2812953"/>
    <lineage>
        <taxon>Bacteria</taxon>
        <taxon>Pseudomonadati</taxon>
        <taxon>Balneolota</taxon>
        <taxon>Balneolia</taxon>
        <taxon>Balneolales</taxon>
        <taxon>Cyclonatronaceae</taxon>
        <taxon>Natronogracilivirga</taxon>
    </lineage>
</organism>
<dbReference type="EMBL" id="JAFIDN010000001">
    <property type="protein sequence ID" value="MBP3191423.1"/>
    <property type="molecule type" value="Genomic_DNA"/>
</dbReference>
<dbReference type="InterPro" id="IPR036388">
    <property type="entry name" value="WH-like_DNA-bd_sf"/>
</dbReference>
<dbReference type="RefSeq" id="WP_210509936.1">
    <property type="nucleotide sequence ID" value="NZ_JAFIDN010000001.1"/>
</dbReference>
<dbReference type="Proteomes" id="UP000673975">
    <property type="component" value="Unassembled WGS sequence"/>
</dbReference>
<dbReference type="GO" id="GO:0003677">
    <property type="term" value="F:DNA binding"/>
    <property type="evidence" value="ECO:0007669"/>
    <property type="project" value="UniProtKB-KW"/>
</dbReference>
<reference evidence="5" key="1">
    <citation type="submission" date="2021-02" db="EMBL/GenBank/DDBJ databases">
        <title>Natronogracilivirga saccharolytica gen. nov. sp. nov. a new anaerobic, haloalkiliphilic carbohydrate-fermenting bacterium from soda lake and proposing of Cyclonatronumiaceae fam. nov. in the phylum Balneolaeota.</title>
        <authorList>
            <person name="Zhilina T.N."/>
            <person name="Sorokin D.Y."/>
            <person name="Zavarzina D.G."/>
            <person name="Toshchakov S.V."/>
            <person name="Kublanov I.V."/>
        </authorList>
    </citation>
    <scope>NUCLEOTIDE SEQUENCE</scope>
    <source>
        <strain evidence="5">Z-1702</strain>
    </source>
</reference>
<dbReference type="InterPro" id="IPR036390">
    <property type="entry name" value="WH_DNA-bd_sf"/>
</dbReference>
<dbReference type="CDD" id="cd00090">
    <property type="entry name" value="HTH_ARSR"/>
    <property type="match status" value="1"/>
</dbReference>
<feature type="domain" description="HTH arsR-type" evidence="4">
    <location>
        <begin position="6"/>
        <end position="99"/>
    </location>
</feature>
<dbReference type="PANTHER" id="PTHR43132">
    <property type="entry name" value="ARSENICAL RESISTANCE OPERON REPRESSOR ARSR-RELATED"/>
    <property type="match status" value="1"/>
</dbReference>
<protein>
    <submittedName>
        <fullName evidence="5">Winged helix-turn-helix transcriptional regulator</fullName>
    </submittedName>
</protein>
<accession>A0A8J7S730</accession>
<name>A0A8J7S730_9BACT</name>
<keyword evidence="3" id="KW-0804">Transcription</keyword>
<evidence type="ECO:0000259" key="4">
    <source>
        <dbReference type="PROSITE" id="PS50987"/>
    </source>
</evidence>
<evidence type="ECO:0000313" key="5">
    <source>
        <dbReference type="EMBL" id="MBP3191423.1"/>
    </source>
</evidence>
<dbReference type="Pfam" id="PF12840">
    <property type="entry name" value="HTH_20"/>
    <property type="match status" value="1"/>
</dbReference>
<dbReference type="SMART" id="SM00418">
    <property type="entry name" value="HTH_ARSR"/>
    <property type="match status" value="1"/>
</dbReference>
<keyword evidence="6" id="KW-1185">Reference proteome</keyword>
<evidence type="ECO:0000313" key="6">
    <source>
        <dbReference type="Proteomes" id="UP000673975"/>
    </source>
</evidence>
<dbReference type="InterPro" id="IPR011991">
    <property type="entry name" value="ArsR-like_HTH"/>
</dbReference>
<evidence type="ECO:0000256" key="1">
    <source>
        <dbReference type="ARBA" id="ARBA00023015"/>
    </source>
</evidence>
<evidence type="ECO:0000256" key="2">
    <source>
        <dbReference type="ARBA" id="ARBA00023125"/>
    </source>
</evidence>
<dbReference type="AlphaFoldDB" id="A0A8J7S730"/>
<dbReference type="InterPro" id="IPR051011">
    <property type="entry name" value="Metal_resp_trans_reg"/>
</dbReference>
<proteinExistence type="predicted"/>
<dbReference type="GO" id="GO:0003700">
    <property type="term" value="F:DNA-binding transcription factor activity"/>
    <property type="evidence" value="ECO:0007669"/>
    <property type="project" value="InterPro"/>
</dbReference>
<dbReference type="PANTHER" id="PTHR43132:SF2">
    <property type="entry name" value="ARSENICAL RESISTANCE OPERON REPRESSOR ARSR-RELATED"/>
    <property type="match status" value="1"/>
</dbReference>
<dbReference type="Gene3D" id="1.10.10.10">
    <property type="entry name" value="Winged helix-like DNA-binding domain superfamily/Winged helix DNA-binding domain"/>
    <property type="match status" value="1"/>
</dbReference>
<dbReference type="InterPro" id="IPR001845">
    <property type="entry name" value="HTH_ArsR_DNA-bd_dom"/>
</dbReference>
<keyword evidence="2" id="KW-0238">DNA-binding</keyword>
<dbReference type="PRINTS" id="PR00778">
    <property type="entry name" value="HTHARSR"/>
</dbReference>
<dbReference type="SUPFAM" id="SSF46785">
    <property type="entry name" value="Winged helix' DNA-binding domain"/>
    <property type="match status" value="1"/>
</dbReference>
<dbReference type="PROSITE" id="PS50987">
    <property type="entry name" value="HTH_ARSR_2"/>
    <property type="match status" value="1"/>
</dbReference>
<gene>
    <name evidence="5" type="ORF">NATSA_01985</name>
</gene>
<sequence length="99" mass="11142">MIDAKAGAHKLEHCASVLKAIAHPVRIAIIELLEEHGTLSVSEIHEKLEVEQAVASHHLGILKNKGVLLSYRDGKNMRYELKHRQITKIIEIMERCSTV</sequence>
<evidence type="ECO:0000256" key="3">
    <source>
        <dbReference type="ARBA" id="ARBA00023163"/>
    </source>
</evidence>
<comment type="caution">
    <text evidence="5">The sequence shown here is derived from an EMBL/GenBank/DDBJ whole genome shotgun (WGS) entry which is preliminary data.</text>
</comment>